<comment type="caution">
    <text evidence="1">The sequence shown here is derived from an EMBL/GenBank/DDBJ whole genome shotgun (WGS) entry which is preliminary data.</text>
</comment>
<proteinExistence type="predicted"/>
<reference evidence="1" key="1">
    <citation type="submission" date="2022-11" db="EMBL/GenBank/DDBJ databases">
        <title>Genome Resource of Sclerotinia nivalis Strain SnTB1, a Plant Pathogen Isolated from American Ginseng.</title>
        <authorList>
            <person name="Fan S."/>
        </authorList>
    </citation>
    <scope>NUCLEOTIDE SEQUENCE</scope>
    <source>
        <strain evidence="1">SnTB1</strain>
    </source>
</reference>
<protein>
    <submittedName>
        <fullName evidence="1">Uncharacterized protein</fullName>
    </submittedName>
</protein>
<evidence type="ECO:0000313" key="2">
    <source>
        <dbReference type="Proteomes" id="UP001152300"/>
    </source>
</evidence>
<dbReference type="EMBL" id="JAPEIS010000003">
    <property type="protein sequence ID" value="KAJ8067707.1"/>
    <property type="molecule type" value="Genomic_DNA"/>
</dbReference>
<evidence type="ECO:0000313" key="1">
    <source>
        <dbReference type="EMBL" id="KAJ8067707.1"/>
    </source>
</evidence>
<dbReference type="Proteomes" id="UP001152300">
    <property type="component" value="Unassembled WGS sequence"/>
</dbReference>
<keyword evidence="2" id="KW-1185">Reference proteome</keyword>
<dbReference type="OrthoDB" id="4216928at2759"/>
<sequence length="137" mass="15692">MGSIRRAVMISVVLQCLYGGFKDGYIRSLLPILFGLPVALGAGRIWEALRKWIYEVQGEWEDQSGIHVEFGEIYTYEYWSEGWKLGIVEGGETEQEIYERMLLVACPKTGAYKKWGSLGNVHKGKMYILSYMLFLLP</sequence>
<organism evidence="1 2">
    <name type="scientific">Sclerotinia nivalis</name>
    <dbReference type="NCBI Taxonomy" id="352851"/>
    <lineage>
        <taxon>Eukaryota</taxon>
        <taxon>Fungi</taxon>
        <taxon>Dikarya</taxon>
        <taxon>Ascomycota</taxon>
        <taxon>Pezizomycotina</taxon>
        <taxon>Leotiomycetes</taxon>
        <taxon>Helotiales</taxon>
        <taxon>Sclerotiniaceae</taxon>
        <taxon>Sclerotinia</taxon>
    </lineage>
</organism>
<gene>
    <name evidence="1" type="ORF">OCU04_003312</name>
</gene>
<name>A0A9X0ARR3_9HELO</name>
<accession>A0A9X0ARR3</accession>
<dbReference type="AlphaFoldDB" id="A0A9X0ARR3"/>